<keyword evidence="6" id="KW-0479">Metal-binding</keyword>
<evidence type="ECO:0000256" key="1">
    <source>
        <dbReference type="ARBA" id="ARBA00000900"/>
    </source>
</evidence>
<dbReference type="GO" id="GO:0061630">
    <property type="term" value="F:ubiquitin protein ligase activity"/>
    <property type="evidence" value="ECO:0007669"/>
    <property type="project" value="UniProtKB-EC"/>
</dbReference>
<keyword evidence="5" id="KW-0808">Transferase</keyword>
<feature type="domain" description="RING-type" evidence="14">
    <location>
        <begin position="66"/>
        <end position="107"/>
    </location>
</feature>
<evidence type="ECO:0000256" key="10">
    <source>
        <dbReference type="ARBA" id="ARBA00023136"/>
    </source>
</evidence>
<reference evidence="15 16" key="1">
    <citation type="submission" date="2024-02" db="EMBL/GenBank/DDBJ databases">
        <title>A chromosome-level genome assembly of Drosophila madeirensis, a fruit fly species endemic to Madeira island.</title>
        <authorList>
            <person name="Tomihara K."/>
            <person name="Llopart A."/>
            <person name="Yamamoto D."/>
        </authorList>
    </citation>
    <scope>NUCLEOTIDE SEQUENCE [LARGE SCALE GENOMIC DNA]</scope>
    <source>
        <strain evidence="15 16">RF1</strain>
    </source>
</reference>
<dbReference type="InterPro" id="IPR013083">
    <property type="entry name" value="Znf_RING/FYVE/PHD"/>
</dbReference>
<proteinExistence type="predicted"/>
<dbReference type="Gene3D" id="3.30.40.10">
    <property type="entry name" value="Zinc/RING finger domain, C3HC4 (zinc finger)"/>
    <property type="match status" value="1"/>
</dbReference>
<keyword evidence="13" id="KW-0812">Transmembrane</keyword>
<keyword evidence="16" id="KW-1185">Reference proteome</keyword>
<feature type="region of interest" description="Disordered" evidence="12">
    <location>
        <begin position="33"/>
        <end position="54"/>
    </location>
</feature>
<evidence type="ECO:0000259" key="14">
    <source>
        <dbReference type="PROSITE" id="PS50089"/>
    </source>
</evidence>
<dbReference type="GO" id="GO:0008270">
    <property type="term" value="F:zinc ion binding"/>
    <property type="evidence" value="ECO:0007669"/>
    <property type="project" value="UniProtKB-KW"/>
</dbReference>
<keyword evidence="8" id="KW-0833">Ubl conjugation pathway</keyword>
<gene>
    <name evidence="15" type="ORF">DMAD_07436</name>
</gene>
<feature type="transmembrane region" description="Helical" evidence="13">
    <location>
        <begin position="202"/>
        <end position="220"/>
    </location>
</feature>
<dbReference type="SMART" id="SM00184">
    <property type="entry name" value="RING"/>
    <property type="match status" value="1"/>
</dbReference>
<accession>A0AAU9FW88</accession>
<evidence type="ECO:0000313" key="16">
    <source>
        <dbReference type="Proteomes" id="UP001500889"/>
    </source>
</evidence>
<evidence type="ECO:0000256" key="6">
    <source>
        <dbReference type="ARBA" id="ARBA00022723"/>
    </source>
</evidence>
<sequence>MDSAPSKGGNDSIVQTTDTAVTQSTACTTVSTVAEAGSSGSTEPNSGTGDADDNEPLTIDASVYECNICFDIAQESVVTMCGHLFCWPCLHQWLVTRPRVKLCPVCKGAVNKNKVIPIYGRNCKQQVDPRKKITPRPAGHRGEPVLARDALNSRRVEFAAEAHMFYNLYCLSFNLLRPFINVDAHHPIPDNRDTQQISDEIAVSRVFLFVALLCIAWLILS</sequence>
<keyword evidence="7 11" id="KW-0863">Zinc-finger</keyword>
<dbReference type="PROSITE" id="PS50089">
    <property type="entry name" value="ZF_RING_2"/>
    <property type="match status" value="1"/>
</dbReference>
<dbReference type="InterPro" id="IPR017907">
    <property type="entry name" value="Znf_RING_CS"/>
</dbReference>
<comment type="subcellular location">
    <subcellularLocation>
        <location evidence="2">Endomembrane system</location>
    </subcellularLocation>
</comment>
<keyword evidence="10 13" id="KW-0472">Membrane</keyword>
<evidence type="ECO:0000256" key="4">
    <source>
        <dbReference type="ARBA" id="ARBA00012483"/>
    </source>
</evidence>
<name>A0AAU9FW88_DROMD</name>
<dbReference type="GO" id="GO:0005783">
    <property type="term" value="C:endoplasmic reticulum"/>
    <property type="evidence" value="ECO:0007669"/>
    <property type="project" value="InterPro"/>
</dbReference>
<protein>
    <recommendedName>
        <fullName evidence="4">RING-type E3 ubiquitin transferase</fullName>
        <ecNumber evidence="4">2.3.2.27</ecNumber>
    </recommendedName>
</protein>
<dbReference type="GO" id="GO:0006511">
    <property type="term" value="P:ubiquitin-dependent protein catabolic process"/>
    <property type="evidence" value="ECO:0007669"/>
    <property type="project" value="InterPro"/>
</dbReference>
<dbReference type="Proteomes" id="UP001500889">
    <property type="component" value="Chromosome J"/>
</dbReference>
<comment type="catalytic activity">
    <reaction evidence="1">
        <text>S-ubiquitinyl-[E2 ubiquitin-conjugating enzyme]-L-cysteine + [acceptor protein]-L-lysine = [E2 ubiquitin-conjugating enzyme]-L-cysteine + N(6)-ubiquitinyl-[acceptor protein]-L-lysine.</text>
        <dbReference type="EC" id="2.3.2.27"/>
    </reaction>
</comment>
<evidence type="ECO:0000256" key="3">
    <source>
        <dbReference type="ARBA" id="ARBA00004906"/>
    </source>
</evidence>
<dbReference type="PANTHER" id="PTHR12313">
    <property type="entry name" value="E3 UBIQUITIN-PROTEIN LIGASE RNF5-RELATED"/>
    <property type="match status" value="1"/>
</dbReference>
<feature type="compositionally biased region" description="Polar residues" evidence="12">
    <location>
        <begin position="33"/>
        <end position="48"/>
    </location>
</feature>
<evidence type="ECO:0000256" key="5">
    <source>
        <dbReference type="ARBA" id="ARBA00022679"/>
    </source>
</evidence>
<dbReference type="AlphaFoldDB" id="A0AAU9FW88"/>
<evidence type="ECO:0000256" key="9">
    <source>
        <dbReference type="ARBA" id="ARBA00022833"/>
    </source>
</evidence>
<evidence type="ECO:0000256" key="8">
    <source>
        <dbReference type="ARBA" id="ARBA00022786"/>
    </source>
</evidence>
<dbReference type="EMBL" id="AP029265">
    <property type="protein sequence ID" value="BFF99560.1"/>
    <property type="molecule type" value="Genomic_DNA"/>
</dbReference>
<dbReference type="SUPFAM" id="SSF57850">
    <property type="entry name" value="RING/U-box"/>
    <property type="match status" value="1"/>
</dbReference>
<evidence type="ECO:0000313" key="15">
    <source>
        <dbReference type="EMBL" id="BFF99560.1"/>
    </source>
</evidence>
<dbReference type="EC" id="2.3.2.27" evidence="4"/>
<dbReference type="PROSITE" id="PS00518">
    <property type="entry name" value="ZF_RING_1"/>
    <property type="match status" value="1"/>
</dbReference>
<keyword evidence="13" id="KW-1133">Transmembrane helix</keyword>
<evidence type="ECO:0000256" key="2">
    <source>
        <dbReference type="ARBA" id="ARBA00004308"/>
    </source>
</evidence>
<dbReference type="Pfam" id="PF13639">
    <property type="entry name" value="zf-RING_2"/>
    <property type="match status" value="1"/>
</dbReference>
<comment type="pathway">
    <text evidence="3">Protein modification; protein ubiquitination.</text>
</comment>
<evidence type="ECO:0000256" key="13">
    <source>
        <dbReference type="SAM" id="Phobius"/>
    </source>
</evidence>
<evidence type="ECO:0000256" key="7">
    <source>
        <dbReference type="ARBA" id="ARBA00022771"/>
    </source>
</evidence>
<keyword evidence="9" id="KW-0862">Zinc</keyword>
<evidence type="ECO:0000256" key="11">
    <source>
        <dbReference type="PROSITE-ProRule" id="PRU00175"/>
    </source>
</evidence>
<dbReference type="InterPro" id="IPR001841">
    <property type="entry name" value="Znf_RING"/>
</dbReference>
<dbReference type="InterPro" id="IPR045103">
    <property type="entry name" value="RNF5/RNF185-like"/>
</dbReference>
<evidence type="ECO:0000256" key="12">
    <source>
        <dbReference type="SAM" id="MobiDB-lite"/>
    </source>
</evidence>
<organism evidence="15 16">
    <name type="scientific">Drosophila madeirensis</name>
    <name type="common">Fruit fly</name>
    <dbReference type="NCBI Taxonomy" id="30013"/>
    <lineage>
        <taxon>Eukaryota</taxon>
        <taxon>Metazoa</taxon>
        <taxon>Ecdysozoa</taxon>
        <taxon>Arthropoda</taxon>
        <taxon>Hexapoda</taxon>
        <taxon>Insecta</taxon>
        <taxon>Pterygota</taxon>
        <taxon>Neoptera</taxon>
        <taxon>Endopterygota</taxon>
        <taxon>Diptera</taxon>
        <taxon>Brachycera</taxon>
        <taxon>Muscomorpha</taxon>
        <taxon>Ephydroidea</taxon>
        <taxon>Drosophilidae</taxon>
        <taxon>Drosophila</taxon>
        <taxon>Sophophora</taxon>
    </lineage>
</organism>